<dbReference type="Gene3D" id="2.40.10.10">
    <property type="entry name" value="Trypsin-like serine proteases"/>
    <property type="match status" value="1"/>
</dbReference>
<reference evidence="1" key="1">
    <citation type="submission" date="2014-11" db="EMBL/GenBank/DDBJ databases">
        <authorList>
            <person name="Geib S."/>
        </authorList>
    </citation>
    <scope>NUCLEOTIDE SEQUENCE</scope>
</reference>
<dbReference type="AlphaFoldDB" id="A0A0A1XFP7"/>
<dbReference type="EMBL" id="GBXI01004526">
    <property type="protein sequence ID" value="JAD09766.1"/>
    <property type="molecule type" value="Transcribed_RNA"/>
</dbReference>
<accession>A0A0A1XFP7</accession>
<proteinExistence type="predicted"/>
<protein>
    <submittedName>
        <fullName evidence="1">Patatin-like phospholipase domain-containing protein 7</fullName>
    </submittedName>
</protein>
<reference evidence="1" key="2">
    <citation type="journal article" date="2015" name="Gigascience">
        <title>Reconstructing a comprehensive transcriptome assembly of a white-pupal translocated strain of the pest fruit fly Bactrocera cucurbitae.</title>
        <authorList>
            <person name="Sim S.B."/>
            <person name="Calla B."/>
            <person name="Hall B."/>
            <person name="DeRego T."/>
            <person name="Geib S.M."/>
        </authorList>
    </citation>
    <scope>NUCLEOTIDE SEQUENCE</scope>
</reference>
<evidence type="ECO:0000313" key="1">
    <source>
        <dbReference type="EMBL" id="JAD09766.1"/>
    </source>
</evidence>
<gene>
    <name evidence="1" type="primary">Pnpla7_1</name>
    <name evidence="1" type="ORF">g.43757</name>
</gene>
<organism evidence="1">
    <name type="scientific">Zeugodacus cucurbitae</name>
    <name type="common">Melon fruit fly</name>
    <name type="synonym">Bactrocera cucurbitae</name>
    <dbReference type="NCBI Taxonomy" id="28588"/>
    <lineage>
        <taxon>Eukaryota</taxon>
        <taxon>Metazoa</taxon>
        <taxon>Ecdysozoa</taxon>
        <taxon>Arthropoda</taxon>
        <taxon>Hexapoda</taxon>
        <taxon>Insecta</taxon>
        <taxon>Pterygota</taxon>
        <taxon>Neoptera</taxon>
        <taxon>Endopterygota</taxon>
        <taxon>Diptera</taxon>
        <taxon>Brachycera</taxon>
        <taxon>Muscomorpha</taxon>
        <taxon>Tephritoidea</taxon>
        <taxon>Tephritidae</taxon>
        <taxon>Zeugodacus</taxon>
        <taxon>Zeugodacus</taxon>
    </lineage>
</organism>
<dbReference type="InterPro" id="IPR043504">
    <property type="entry name" value="Peptidase_S1_PA_chymotrypsin"/>
</dbReference>
<name>A0A0A1XFP7_ZEUCU</name>
<sequence length="115" mass="12974">MIYTSELYPVCLNVSQLNPESELTGFNGRIQIVAETKCVDKSSNSLQPSQICAKNSEYPCSYAGEPIFVEEKTYAKYQLFGIGAKWTCDYEPLVITTLFEQLNFIENIVWPNSGN</sequence>